<accession>A0A0E9VUU6</accession>
<reference evidence="1" key="1">
    <citation type="submission" date="2014-11" db="EMBL/GenBank/DDBJ databases">
        <authorList>
            <person name="Amaro Gonzalez C."/>
        </authorList>
    </citation>
    <scope>NUCLEOTIDE SEQUENCE</scope>
</reference>
<reference evidence="1" key="2">
    <citation type="journal article" date="2015" name="Fish Shellfish Immunol.">
        <title>Early steps in the European eel (Anguilla anguilla)-Vibrio vulnificus interaction in the gills: Role of the RtxA13 toxin.</title>
        <authorList>
            <person name="Callol A."/>
            <person name="Pajuelo D."/>
            <person name="Ebbesson L."/>
            <person name="Teles M."/>
            <person name="MacKenzie S."/>
            <person name="Amaro C."/>
        </authorList>
    </citation>
    <scope>NUCLEOTIDE SEQUENCE</scope>
</reference>
<proteinExistence type="predicted"/>
<protein>
    <submittedName>
        <fullName evidence="1">Uncharacterized protein</fullName>
    </submittedName>
</protein>
<name>A0A0E9VUU6_ANGAN</name>
<dbReference type="AlphaFoldDB" id="A0A0E9VUU6"/>
<sequence>MSLLWNSLNYFRLTDSLVQNATRAWRNKCTSEVHLRACVSNESELVIAACLSCKGKTLLLFVNICLC</sequence>
<dbReference type="EMBL" id="GBXM01027462">
    <property type="protein sequence ID" value="JAH81115.1"/>
    <property type="molecule type" value="Transcribed_RNA"/>
</dbReference>
<organism evidence="1">
    <name type="scientific">Anguilla anguilla</name>
    <name type="common">European freshwater eel</name>
    <name type="synonym">Muraena anguilla</name>
    <dbReference type="NCBI Taxonomy" id="7936"/>
    <lineage>
        <taxon>Eukaryota</taxon>
        <taxon>Metazoa</taxon>
        <taxon>Chordata</taxon>
        <taxon>Craniata</taxon>
        <taxon>Vertebrata</taxon>
        <taxon>Euteleostomi</taxon>
        <taxon>Actinopterygii</taxon>
        <taxon>Neopterygii</taxon>
        <taxon>Teleostei</taxon>
        <taxon>Anguilliformes</taxon>
        <taxon>Anguillidae</taxon>
        <taxon>Anguilla</taxon>
    </lineage>
</organism>
<evidence type="ECO:0000313" key="1">
    <source>
        <dbReference type="EMBL" id="JAH81115.1"/>
    </source>
</evidence>